<feature type="binding site" evidence="10">
    <location>
        <position position="178"/>
    </location>
    <ligand>
        <name>a divalent metal cation</name>
        <dbReference type="ChEBI" id="CHEBI:60240"/>
    </ligand>
</feature>
<dbReference type="Proteomes" id="UP001597545">
    <property type="component" value="Unassembled WGS sequence"/>
</dbReference>
<evidence type="ECO:0000256" key="2">
    <source>
        <dbReference type="ARBA" id="ARBA00001936"/>
    </source>
</evidence>
<keyword evidence="13" id="KW-1185">Reference proteome</keyword>
<comment type="cofactor">
    <cofactor evidence="10">
        <name>a divalent metal cation</name>
        <dbReference type="ChEBI" id="CHEBI:60240"/>
    </cofactor>
    <text evidence="10">Binds 1 divalent metal cation per subunit.</text>
</comment>
<feature type="binding site" evidence="10">
    <location>
        <position position="11"/>
    </location>
    <ligand>
        <name>substrate</name>
    </ligand>
</feature>
<name>A0ABW5KEP0_9SPHI</name>
<feature type="binding site" evidence="10">
    <location>
        <begin position="200"/>
        <end position="201"/>
    </location>
    <ligand>
        <name>substrate</name>
    </ligand>
</feature>
<dbReference type="InterPro" id="IPR013785">
    <property type="entry name" value="Aldolase_TIM"/>
</dbReference>
<feature type="binding site" evidence="10">
    <location>
        <position position="36"/>
    </location>
    <ligand>
        <name>a divalent metal cation</name>
        <dbReference type="ChEBI" id="CHEBI:60240"/>
    </ligand>
</feature>
<feature type="active site" description="Proton acceptor" evidence="10">
    <location>
        <position position="38"/>
    </location>
</feature>
<evidence type="ECO:0000256" key="3">
    <source>
        <dbReference type="ARBA" id="ARBA00001941"/>
    </source>
</evidence>
<evidence type="ECO:0000256" key="7">
    <source>
        <dbReference type="ARBA" id="ARBA00013188"/>
    </source>
</evidence>
<keyword evidence="10 11" id="KW-0119">Carbohydrate metabolism</keyword>
<comment type="caution">
    <text evidence="12">The sequence shown here is derived from an EMBL/GenBank/DDBJ whole genome shotgun (WGS) entry which is preliminary data.</text>
</comment>
<evidence type="ECO:0000256" key="5">
    <source>
        <dbReference type="ARBA" id="ARBA00001954"/>
    </source>
</evidence>
<dbReference type="CDD" id="cd00429">
    <property type="entry name" value="RPE"/>
    <property type="match status" value="1"/>
</dbReference>
<dbReference type="HAMAP" id="MF_02227">
    <property type="entry name" value="RPE"/>
    <property type="match status" value="1"/>
</dbReference>
<evidence type="ECO:0000256" key="4">
    <source>
        <dbReference type="ARBA" id="ARBA00001947"/>
    </source>
</evidence>
<dbReference type="Gene3D" id="3.20.20.70">
    <property type="entry name" value="Aldolase class I"/>
    <property type="match status" value="1"/>
</dbReference>
<dbReference type="PROSITE" id="PS01086">
    <property type="entry name" value="RIBUL_P_3_EPIMER_2"/>
    <property type="match status" value="1"/>
</dbReference>
<accession>A0ABW5KEP0</accession>
<dbReference type="Pfam" id="PF00834">
    <property type="entry name" value="Ribul_P_3_epim"/>
    <property type="match status" value="1"/>
</dbReference>
<protein>
    <recommendedName>
        <fullName evidence="7 10">Ribulose-phosphate 3-epimerase</fullName>
        <ecNumber evidence="7 10">5.1.3.1</ecNumber>
    </recommendedName>
</protein>
<evidence type="ECO:0000256" key="1">
    <source>
        <dbReference type="ARBA" id="ARBA00001782"/>
    </source>
</evidence>
<reference evidence="13" key="1">
    <citation type="journal article" date="2019" name="Int. J. Syst. Evol. Microbiol.">
        <title>The Global Catalogue of Microorganisms (GCM) 10K type strain sequencing project: providing services to taxonomists for standard genome sequencing and annotation.</title>
        <authorList>
            <consortium name="The Broad Institute Genomics Platform"/>
            <consortium name="The Broad Institute Genome Sequencing Center for Infectious Disease"/>
            <person name="Wu L."/>
            <person name="Ma J."/>
        </authorList>
    </citation>
    <scope>NUCLEOTIDE SEQUENCE [LARGE SCALE GENOMIC DNA]</scope>
    <source>
        <strain evidence="13">KCTC 42662</strain>
    </source>
</reference>
<evidence type="ECO:0000256" key="8">
    <source>
        <dbReference type="ARBA" id="ARBA00022723"/>
    </source>
</evidence>
<evidence type="ECO:0000256" key="9">
    <source>
        <dbReference type="ARBA" id="ARBA00023235"/>
    </source>
</evidence>
<dbReference type="EMBL" id="JBHULR010000003">
    <property type="protein sequence ID" value="MFD2547466.1"/>
    <property type="molecule type" value="Genomic_DNA"/>
</dbReference>
<dbReference type="PIRSF" id="PIRSF001461">
    <property type="entry name" value="RPE"/>
    <property type="match status" value="1"/>
</dbReference>
<feature type="active site" description="Proton donor" evidence="10">
    <location>
        <position position="178"/>
    </location>
</feature>
<evidence type="ECO:0000256" key="11">
    <source>
        <dbReference type="PIRNR" id="PIRNR001461"/>
    </source>
</evidence>
<dbReference type="NCBIfam" id="NF004076">
    <property type="entry name" value="PRK05581.1-4"/>
    <property type="match status" value="1"/>
</dbReference>
<dbReference type="GO" id="GO:0004750">
    <property type="term" value="F:D-ribulose-phosphate 3-epimerase activity"/>
    <property type="evidence" value="ECO:0007669"/>
    <property type="project" value="UniProtKB-EC"/>
</dbReference>
<feature type="binding site" evidence="10">
    <location>
        <begin position="145"/>
        <end position="148"/>
    </location>
    <ligand>
        <name>substrate</name>
    </ligand>
</feature>
<gene>
    <name evidence="10 12" type="primary">rpe</name>
    <name evidence="12" type="ORF">ACFSR5_07400</name>
</gene>
<comment type="cofactor">
    <cofactor evidence="4">
        <name>Zn(2+)</name>
        <dbReference type="ChEBI" id="CHEBI:29105"/>
    </cofactor>
</comment>
<evidence type="ECO:0000256" key="10">
    <source>
        <dbReference type="HAMAP-Rule" id="MF_02227"/>
    </source>
</evidence>
<comment type="similarity">
    <text evidence="6 10 11">Belongs to the ribulose-phosphate 3-epimerase family.</text>
</comment>
<sequence>MSTTKHLIAPSVLAADFARLYDDVQMVNNSEADWFHIDIMDGVFVPNISFGFPVMQAIAKHAAKPLDVHLMIVDPDRYLNVCKESGASIITVHYEACTHLHRTLAAIKELGCRAGVALNPHTPVSLLRDVIQDIDLVCLMSVNPGFGGQKFIERTYAKIQELRVLAAGVNDSLLIEIDGGVTTANAAQLLNVGADVLVAGSFVFNAADPTSTIKTLKDINITMQSV</sequence>
<comment type="cofactor">
    <cofactor evidence="3">
        <name>Co(2+)</name>
        <dbReference type="ChEBI" id="CHEBI:48828"/>
    </cofactor>
</comment>
<keyword evidence="9 10" id="KW-0413">Isomerase</keyword>
<evidence type="ECO:0000256" key="6">
    <source>
        <dbReference type="ARBA" id="ARBA00009541"/>
    </source>
</evidence>
<dbReference type="SUPFAM" id="SSF51366">
    <property type="entry name" value="Ribulose-phoshate binding barrel"/>
    <property type="match status" value="1"/>
</dbReference>
<evidence type="ECO:0000313" key="13">
    <source>
        <dbReference type="Proteomes" id="UP001597545"/>
    </source>
</evidence>
<dbReference type="InterPro" id="IPR000056">
    <property type="entry name" value="Ribul_P_3_epim-like"/>
</dbReference>
<dbReference type="InterPro" id="IPR011060">
    <property type="entry name" value="RibuloseP-bd_barrel"/>
</dbReference>
<proteinExistence type="inferred from homology"/>
<feature type="binding site" evidence="10">
    <location>
        <position position="69"/>
    </location>
    <ligand>
        <name>substrate</name>
    </ligand>
</feature>
<feature type="binding site" evidence="10">
    <location>
        <position position="69"/>
    </location>
    <ligand>
        <name>a divalent metal cation</name>
        <dbReference type="ChEBI" id="CHEBI:60240"/>
    </ligand>
</feature>
<dbReference type="InterPro" id="IPR026019">
    <property type="entry name" value="Ribul_P_3_epim"/>
</dbReference>
<dbReference type="EC" id="5.1.3.1" evidence="7 10"/>
<dbReference type="PANTHER" id="PTHR11749">
    <property type="entry name" value="RIBULOSE-5-PHOSPHATE-3-EPIMERASE"/>
    <property type="match status" value="1"/>
</dbReference>
<dbReference type="PROSITE" id="PS01085">
    <property type="entry name" value="RIBUL_P_3_EPIMER_1"/>
    <property type="match status" value="1"/>
</dbReference>
<keyword evidence="8 10" id="KW-0479">Metal-binding</keyword>
<comment type="catalytic activity">
    <reaction evidence="1 10 11">
        <text>D-ribulose 5-phosphate = D-xylulose 5-phosphate</text>
        <dbReference type="Rhea" id="RHEA:13677"/>
        <dbReference type="ChEBI" id="CHEBI:57737"/>
        <dbReference type="ChEBI" id="CHEBI:58121"/>
        <dbReference type="EC" id="5.1.3.1"/>
    </reaction>
</comment>
<feature type="binding site" evidence="10">
    <location>
        <position position="38"/>
    </location>
    <ligand>
        <name>a divalent metal cation</name>
        <dbReference type="ChEBI" id="CHEBI:60240"/>
    </ligand>
</feature>
<dbReference type="RefSeq" id="WP_380902247.1">
    <property type="nucleotide sequence ID" value="NZ_JBHUEG010000007.1"/>
</dbReference>
<comment type="pathway">
    <text evidence="10">Carbohydrate degradation.</text>
</comment>
<dbReference type="NCBIfam" id="TIGR01163">
    <property type="entry name" value="rpe"/>
    <property type="match status" value="1"/>
</dbReference>
<organism evidence="12 13">
    <name type="scientific">Sphingobacterium suaedae</name>
    <dbReference type="NCBI Taxonomy" id="1686402"/>
    <lineage>
        <taxon>Bacteria</taxon>
        <taxon>Pseudomonadati</taxon>
        <taxon>Bacteroidota</taxon>
        <taxon>Sphingobacteriia</taxon>
        <taxon>Sphingobacteriales</taxon>
        <taxon>Sphingobacteriaceae</taxon>
        <taxon>Sphingobacterium</taxon>
    </lineage>
</organism>
<comment type="function">
    <text evidence="10">Catalyzes the reversible epimerization of D-ribulose 5-phosphate to D-xylulose 5-phosphate.</text>
</comment>
<feature type="binding site" evidence="10">
    <location>
        <begin position="178"/>
        <end position="180"/>
    </location>
    <ligand>
        <name>substrate</name>
    </ligand>
</feature>
<comment type="cofactor">
    <cofactor evidence="5">
        <name>Fe(2+)</name>
        <dbReference type="ChEBI" id="CHEBI:29033"/>
    </cofactor>
</comment>
<evidence type="ECO:0000313" key="12">
    <source>
        <dbReference type="EMBL" id="MFD2547466.1"/>
    </source>
</evidence>
<comment type="cofactor">
    <cofactor evidence="2">
        <name>Mn(2+)</name>
        <dbReference type="ChEBI" id="CHEBI:29035"/>
    </cofactor>
</comment>